<dbReference type="SUPFAM" id="SSF50998">
    <property type="entry name" value="Quinoprotein alcohol dehydrogenase-like"/>
    <property type="match status" value="1"/>
</dbReference>
<reference evidence="4" key="1">
    <citation type="submission" date="2022-02" db="EMBL/GenBank/DDBJ databases">
        <title>Vibrio sp. nov, a new bacterium isolated from seawater.</title>
        <authorList>
            <person name="Yuan Y."/>
        </authorList>
    </citation>
    <scope>NUCLEOTIDE SEQUENCE</scope>
    <source>
        <strain evidence="4">ZSDZ65</strain>
    </source>
</reference>
<dbReference type="SMART" id="SM00320">
    <property type="entry name" value="WD40"/>
    <property type="match status" value="5"/>
</dbReference>
<dbReference type="PANTHER" id="PTHR44019:SF8">
    <property type="entry name" value="POC1 CENTRIOLAR PROTEIN HOMOLOG"/>
    <property type="match status" value="1"/>
</dbReference>
<dbReference type="PROSITE" id="PS50082">
    <property type="entry name" value="WD_REPEATS_2"/>
    <property type="match status" value="2"/>
</dbReference>
<dbReference type="InterPro" id="IPR050505">
    <property type="entry name" value="WDR55/POC1"/>
</dbReference>
<dbReference type="Gene3D" id="2.130.10.10">
    <property type="entry name" value="YVTN repeat-like/Quinoprotein amine dehydrogenase"/>
    <property type="match status" value="2"/>
</dbReference>
<dbReference type="RefSeq" id="WP_265674898.1">
    <property type="nucleotide sequence ID" value="NZ_JAKRRY010000010.1"/>
</dbReference>
<evidence type="ECO:0000313" key="5">
    <source>
        <dbReference type="Proteomes" id="UP001155587"/>
    </source>
</evidence>
<feature type="repeat" description="WD" evidence="3">
    <location>
        <begin position="255"/>
        <end position="284"/>
    </location>
</feature>
<accession>A0A9X3HWJ0</accession>
<comment type="caution">
    <text evidence="4">The sequence shown here is derived from an EMBL/GenBank/DDBJ whole genome shotgun (WGS) entry which is preliminary data.</text>
</comment>
<evidence type="ECO:0000256" key="2">
    <source>
        <dbReference type="ARBA" id="ARBA00022737"/>
    </source>
</evidence>
<evidence type="ECO:0000313" key="4">
    <source>
        <dbReference type="EMBL" id="MCW8346339.1"/>
    </source>
</evidence>
<organism evidence="4 5">
    <name type="scientific">Vibrio qingdaonensis</name>
    <dbReference type="NCBI Taxonomy" id="2829491"/>
    <lineage>
        <taxon>Bacteria</taxon>
        <taxon>Pseudomonadati</taxon>
        <taxon>Pseudomonadota</taxon>
        <taxon>Gammaproteobacteria</taxon>
        <taxon>Vibrionales</taxon>
        <taxon>Vibrionaceae</taxon>
        <taxon>Vibrio</taxon>
    </lineage>
</organism>
<dbReference type="Pfam" id="PF00400">
    <property type="entry name" value="WD40"/>
    <property type="match status" value="2"/>
</dbReference>
<dbReference type="PANTHER" id="PTHR44019">
    <property type="entry name" value="WD REPEAT-CONTAINING PROTEIN 55"/>
    <property type="match status" value="1"/>
</dbReference>
<feature type="repeat" description="WD" evidence="3">
    <location>
        <begin position="158"/>
        <end position="199"/>
    </location>
</feature>
<dbReference type="EMBL" id="JAKRRY010000010">
    <property type="protein sequence ID" value="MCW8346339.1"/>
    <property type="molecule type" value="Genomic_DNA"/>
</dbReference>
<dbReference type="InterPro" id="IPR015943">
    <property type="entry name" value="WD40/YVTN_repeat-like_dom_sf"/>
</dbReference>
<gene>
    <name evidence="4" type="ORF">MD535_10035</name>
</gene>
<dbReference type="InterPro" id="IPR001680">
    <property type="entry name" value="WD40_rpt"/>
</dbReference>
<protein>
    <submittedName>
        <fullName evidence="4">WD40 repeat domain-containing protein</fullName>
    </submittedName>
</protein>
<proteinExistence type="predicted"/>
<dbReference type="InterPro" id="IPR011047">
    <property type="entry name" value="Quinoprotein_ADH-like_sf"/>
</dbReference>
<name>A0A9X3HWJ0_9VIBR</name>
<dbReference type="AlphaFoldDB" id="A0A9X3HWJ0"/>
<dbReference type="Proteomes" id="UP001155587">
    <property type="component" value="Unassembled WGS sequence"/>
</dbReference>
<sequence>MMRIISHSVVYLIVISLLNGCFFSNKAEKRWDLALEGSTSLALSRDARFALLYTKQQHLQLWDLQDNQLLAKLGIQDPDENIISLIRFSDNGRFAVTATQTNFAIWDLAWSQSTGLWSIADGLIQDIAIGNNGEEVLLGLSNGKAIFIDLVTGRRLEFLAHVEKVNSVALSPNAKYALTGGNDHNAYFWSTESGQVLHHFPHEQRVGTVELQRDGLYALTADTGNNAIIWNLKTGTKKSQLSSWSRQLIFSAARFSDDGQRLATGSPSSRLIVWDTDSGEKINSYDVEMLKDVRPPRGVVYDAAFKDNQQVLSASSAGVVQAWSLNE</sequence>
<keyword evidence="5" id="KW-1185">Reference proteome</keyword>
<evidence type="ECO:0000256" key="3">
    <source>
        <dbReference type="PROSITE-ProRule" id="PRU00221"/>
    </source>
</evidence>
<keyword evidence="1 3" id="KW-0853">WD repeat</keyword>
<evidence type="ECO:0000256" key="1">
    <source>
        <dbReference type="ARBA" id="ARBA00022574"/>
    </source>
</evidence>
<keyword evidence="2" id="KW-0677">Repeat</keyword>
<dbReference type="PROSITE" id="PS50294">
    <property type="entry name" value="WD_REPEATS_REGION"/>
    <property type="match status" value="1"/>
</dbReference>